<dbReference type="RefSeq" id="WP_262595936.1">
    <property type="nucleotide sequence ID" value="NZ_CP103300.1"/>
</dbReference>
<accession>A0ABY6GNX6</accession>
<dbReference type="PANTHER" id="PTHR38596">
    <property type="entry name" value="UPF0114 PROTEIN YQHA"/>
    <property type="match status" value="1"/>
</dbReference>
<dbReference type="EMBL" id="CP103300">
    <property type="protein sequence ID" value="UYM14450.1"/>
    <property type="molecule type" value="Genomic_DNA"/>
</dbReference>
<protein>
    <recommendedName>
        <fullName evidence="7">UPF0114 protein NX720_16315</fullName>
    </recommendedName>
</protein>
<comment type="subcellular location">
    <subcellularLocation>
        <location evidence="1 7">Cell membrane</location>
        <topology evidence="1 7">Multi-pass membrane protein</topology>
    </subcellularLocation>
</comment>
<keyword evidence="5 7" id="KW-1133">Transmembrane helix</keyword>
<evidence type="ECO:0000256" key="7">
    <source>
        <dbReference type="HAMAP-Rule" id="MF_00143"/>
    </source>
</evidence>
<evidence type="ECO:0000313" key="9">
    <source>
        <dbReference type="Proteomes" id="UP001163255"/>
    </source>
</evidence>
<evidence type="ECO:0000313" key="8">
    <source>
        <dbReference type="EMBL" id="UYM14450.1"/>
    </source>
</evidence>
<keyword evidence="4 7" id="KW-0812">Transmembrane</keyword>
<dbReference type="Pfam" id="PF03350">
    <property type="entry name" value="UPF0114"/>
    <property type="match status" value="1"/>
</dbReference>
<name>A0ABY6GNX6_9GAMM</name>
<dbReference type="HAMAP" id="MF_00143">
    <property type="entry name" value="UPF0114"/>
    <property type="match status" value="1"/>
</dbReference>
<keyword evidence="9" id="KW-1185">Reference proteome</keyword>
<gene>
    <name evidence="8" type="ORF">NX720_16315</name>
</gene>
<proteinExistence type="inferred from homology"/>
<comment type="similarity">
    <text evidence="2 7">Belongs to the UPF0114 family.</text>
</comment>
<evidence type="ECO:0000256" key="4">
    <source>
        <dbReference type="ARBA" id="ARBA00022692"/>
    </source>
</evidence>
<evidence type="ECO:0000256" key="1">
    <source>
        <dbReference type="ARBA" id="ARBA00004651"/>
    </source>
</evidence>
<organism evidence="8 9">
    <name type="scientific">Endozoicomonas euniceicola</name>
    <dbReference type="NCBI Taxonomy" id="1234143"/>
    <lineage>
        <taxon>Bacteria</taxon>
        <taxon>Pseudomonadati</taxon>
        <taxon>Pseudomonadota</taxon>
        <taxon>Gammaproteobacteria</taxon>
        <taxon>Oceanospirillales</taxon>
        <taxon>Endozoicomonadaceae</taxon>
        <taxon>Endozoicomonas</taxon>
    </lineage>
</organism>
<dbReference type="InterPro" id="IPR005134">
    <property type="entry name" value="UPF0114"/>
</dbReference>
<dbReference type="PANTHER" id="PTHR38596:SF1">
    <property type="entry name" value="UPF0114 PROTEIN YQHA"/>
    <property type="match status" value="1"/>
</dbReference>
<sequence>MERLIERLLYSARWLLAPIYLGMTLVLVVLLIEFYQSLGYLLLNVIDMKDTDVTLKVLTLIDVVLVAGLIVMVMYSGYENFVSKLDIGEDTERLSWLGKMDTGSLKAKVAASIVAISSIHLLKVFMDAENIANDKLLWFVVMHLTFVGSAFVMGMLDYYTEKKKRISDPISSTNL</sequence>
<feature type="transmembrane region" description="Helical" evidence="7">
    <location>
        <begin position="12"/>
        <end position="35"/>
    </location>
</feature>
<evidence type="ECO:0000256" key="3">
    <source>
        <dbReference type="ARBA" id="ARBA00022475"/>
    </source>
</evidence>
<evidence type="ECO:0000256" key="5">
    <source>
        <dbReference type="ARBA" id="ARBA00022989"/>
    </source>
</evidence>
<dbReference type="InterPro" id="IPR020761">
    <property type="entry name" value="UPF0114_bac"/>
</dbReference>
<keyword evidence="3 7" id="KW-1003">Cell membrane</keyword>
<reference evidence="8" key="1">
    <citation type="submission" date="2022-10" db="EMBL/GenBank/DDBJ databases">
        <title>Completed Genome Sequence of two octocoral isolated bacterium, Endozoicomonas euniceicola EF212T and Endozoicomonas gorgoniicola PS125T.</title>
        <authorList>
            <person name="Chiou Y.-J."/>
            <person name="Chen Y.-H."/>
        </authorList>
    </citation>
    <scope>NUCLEOTIDE SEQUENCE</scope>
    <source>
        <strain evidence="8">EF212</strain>
    </source>
</reference>
<evidence type="ECO:0000256" key="2">
    <source>
        <dbReference type="ARBA" id="ARBA00005774"/>
    </source>
</evidence>
<evidence type="ECO:0000256" key="6">
    <source>
        <dbReference type="ARBA" id="ARBA00023136"/>
    </source>
</evidence>
<keyword evidence="6 7" id="KW-0472">Membrane</keyword>
<feature type="transmembrane region" description="Helical" evidence="7">
    <location>
        <begin position="138"/>
        <end position="159"/>
    </location>
</feature>
<dbReference type="NCBIfam" id="TIGR00645">
    <property type="entry name" value="HI0507"/>
    <property type="match status" value="1"/>
</dbReference>
<feature type="transmembrane region" description="Helical" evidence="7">
    <location>
        <begin position="55"/>
        <end position="75"/>
    </location>
</feature>
<dbReference type="Proteomes" id="UP001163255">
    <property type="component" value="Chromosome"/>
</dbReference>